<feature type="domain" description="HIRAN" evidence="4">
    <location>
        <begin position="10"/>
        <end position="80"/>
    </location>
</feature>
<dbReference type="Pfam" id="PF08797">
    <property type="entry name" value="HIRAN"/>
    <property type="match status" value="1"/>
</dbReference>
<proteinExistence type="predicted"/>
<dbReference type="RefSeq" id="WP_222988891.1">
    <property type="nucleotide sequence ID" value="NZ_JAINVV010000003.1"/>
</dbReference>
<dbReference type="Proteomes" id="UP000706039">
    <property type="component" value="Unassembled WGS sequence"/>
</dbReference>
<name>A0ABS7PKQ3_9SPHN</name>
<dbReference type="InterPro" id="IPR014905">
    <property type="entry name" value="HIRAN"/>
</dbReference>
<keyword evidence="2" id="KW-0378">Hydrolase</keyword>
<evidence type="ECO:0000256" key="3">
    <source>
        <dbReference type="SAM" id="MobiDB-lite"/>
    </source>
</evidence>
<protein>
    <submittedName>
        <fullName evidence="5">HIRAN domain-containing protein</fullName>
    </submittedName>
</protein>
<organism evidence="5 6">
    <name type="scientific">Sphingomonas colocasiae</name>
    <dbReference type="NCBI Taxonomy" id="1848973"/>
    <lineage>
        <taxon>Bacteria</taxon>
        <taxon>Pseudomonadati</taxon>
        <taxon>Pseudomonadota</taxon>
        <taxon>Alphaproteobacteria</taxon>
        <taxon>Sphingomonadales</taxon>
        <taxon>Sphingomonadaceae</taxon>
        <taxon>Sphingomonas</taxon>
    </lineage>
</organism>
<feature type="region of interest" description="Disordered" evidence="3">
    <location>
        <begin position="105"/>
        <end position="147"/>
    </location>
</feature>
<dbReference type="EMBL" id="JAINVV010000003">
    <property type="protein sequence ID" value="MBY8821808.1"/>
    <property type="molecule type" value="Genomic_DNA"/>
</dbReference>
<reference evidence="5 6" key="1">
    <citation type="submission" date="2021-08" db="EMBL/GenBank/DDBJ databases">
        <authorList>
            <person name="Tuo L."/>
        </authorList>
    </citation>
    <scope>NUCLEOTIDE SEQUENCE [LARGE SCALE GENOMIC DNA]</scope>
    <source>
        <strain evidence="5 6">JCM 31229</strain>
    </source>
</reference>
<evidence type="ECO:0000313" key="6">
    <source>
        <dbReference type="Proteomes" id="UP000706039"/>
    </source>
</evidence>
<comment type="caution">
    <text evidence="5">The sequence shown here is derived from an EMBL/GenBank/DDBJ whole genome shotgun (WGS) entry which is preliminary data.</text>
</comment>
<evidence type="ECO:0000256" key="2">
    <source>
        <dbReference type="ARBA" id="ARBA00022801"/>
    </source>
</evidence>
<evidence type="ECO:0000313" key="5">
    <source>
        <dbReference type="EMBL" id="MBY8821808.1"/>
    </source>
</evidence>
<dbReference type="Gene3D" id="3.30.70.2330">
    <property type="match status" value="1"/>
</dbReference>
<sequence>MALTALSLAIAGIDYPNKRGPTRAFELRLCVAGEPVELRPEPNNPADPLAVAVYSARGIQLGYLTAERAPWIGAMIRNGREIQAIFQGMTKRSAFIRVAFDGETPLLPQRPDLEKVTDPDQGADGFWPDEIPSEESWDDGWDSDSTD</sequence>
<accession>A0ABS7PKQ3</accession>
<feature type="compositionally biased region" description="Acidic residues" evidence="3">
    <location>
        <begin position="131"/>
        <end position="147"/>
    </location>
</feature>
<evidence type="ECO:0000259" key="4">
    <source>
        <dbReference type="Pfam" id="PF08797"/>
    </source>
</evidence>
<gene>
    <name evidence="5" type="ORF">K7G82_05865</name>
</gene>
<keyword evidence="1" id="KW-0479">Metal-binding</keyword>
<keyword evidence="6" id="KW-1185">Reference proteome</keyword>
<evidence type="ECO:0000256" key="1">
    <source>
        <dbReference type="ARBA" id="ARBA00022723"/>
    </source>
</evidence>